<sequence>MAYNEVFRSRLKIKRPLTIYILYWFLLTYILGVLVFWFVVLNRQNLQLSHYQQDLIDVDDVLHEEKQIEIAQERNANAAQYLGEGITFLFLIGTGAIFVFRAINRQFKQAQQQENFMMAITHELKTPIAVTKLNLETLQKRLLNNEQRQKLISSTIQEANRLNALCNNMLLTTQIEAGGYKIMQERIDFSNLVKECAHDFIVRFPARKIEIELVDEAFINGDLLMLQLAVNNLLDNAIKYSGKEDIVLLKMFQSNKEIHFQVIDEGPGISEAEKEKIFEKYYRGSQGKTKGTGLGLYLTKKIVQAHNGIIKIENNLLRGSIFEIIIKEQK</sequence>
<organism evidence="9 10">
    <name type="scientific">Ginsengibacter hankyongi</name>
    <dbReference type="NCBI Taxonomy" id="2607284"/>
    <lineage>
        <taxon>Bacteria</taxon>
        <taxon>Pseudomonadati</taxon>
        <taxon>Bacteroidota</taxon>
        <taxon>Chitinophagia</taxon>
        <taxon>Chitinophagales</taxon>
        <taxon>Chitinophagaceae</taxon>
        <taxon>Ginsengibacter</taxon>
    </lineage>
</organism>
<keyword evidence="5" id="KW-0418">Kinase</keyword>
<dbReference type="PANTHER" id="PTHR45453:SF1">
    <property type="entry name" value="PHOSPHATE REGULON SENSOR PROTEIN PHOR"/>
    <property type="match status" value="1"/>
</dbReference>
<name>A0A5J5IHK5_9BACT</name>
<dbReference type="InterPro" id="IPR004358">
    <property type="entry name" value="Sig_transdc_His_kin-like_C"/>
</dbReference>
<dbReference type="Gene3D" id="1.10.287.130">
    <property type="match status" value="1"/>
</dbReference>
<proteinExistence type="predicted"/>
<feature type="transmembrane region" description="Helical" evidence="7">
    <location>
        <begin position="85"/>
        <end position="103"/>
    </location>
</feature>
<dbReference type="Pfam" id="PF02518">
    <property type="entry name" value="HATPase_c"/>
    <property type="match status" value="1"/>
</dbReference>
<dbReference type="CDD" id="cd00082">
    <property type="entry name" value="HisKA"/>
    <property type="match status" value="1"/>
</dbReference>
<comment type="caution">
    <text evidence="9">The sequence shown here is derived from an EMBL/GenBank/DDBJ whole genome shotgun (WGS) entry which is preliminary data.</text>
</comment>
<dbReference type="InterPro" id="IPR005467">
    <property type="entry name" value="His_kinase_dom"/>
</dbReference>
<feature type="domain" description="Histidine kinase" evidence="8">
    <location>
        <begin position="119"/>
        <end position="330"/>
    </location>
</feature>
<dbReference type="PROSITE" id="PS50109">
    <property type="entry name" value="HIS_KIN"/>
    <property type="match status" value="1"/>
</dbReference>
<dbReference type="Gene3D" id="3.30.565.10">
    <property type="entry name" value="Histidine kinase-like ATPase, C-terminal domain"/>
    <property type="match status" value="1"/>
</dbReference>
<keyword evidence="4" id="KW-0808">Transferase</keyword>
<dbReference type="RefSeq" id="WP_150414972.1">
    <property type="nucleotide sequence ID" value="NZ_VYQF01000002.1"/>
</dbReference>
<dbReference type="AlphaFoldDB" id="A0A5J5IHK5"/>
<evidence type="ECO:0000256" key="1">
    <source>
        <dbReference type="ARBA" id="ARBA00000085"/>
    </source>
</evidence>
<dbReference type="InterPro" id="IPR050351">
    <property type="entry name" value="BphY/WalK/GraS-like"/>
</dbReference>
<feature type="transmembrane region" description="Helical" evidence="7">
    <location>
        <begin position="21"/>
        <end position="40"/>
    </location>
</feature>
<keyword evidence="6" id="KW-0902">Two-component regulatory system</keyword>
<dbReference type="InterPro" id="IPR003661">
    <property type="entry name" value="HisK_dim/P_dom"/>
</dbReference>
<evidence type="ECO:0000256" key="6">
    <source>
        <dbReference type="ARBA" id="ARBA00023012"/>
    </source>
</evidence>
<evidence type="ECO:0000313" key="9">
    <source>
        <dbReference type="EMBL" id="KAA9039561.1"/>
    </source>
</evidence>
<protein>
    <recommendedName>
        <fullName evidence="2">histidine kinase</fullName>
        <ecNumber evidence="2">2.7.13.3</ecNumber>
    </recommendedName>
</protein>
<accession>A0A5J5IHK5</accession>
<keyword evidence="3" id="KW-0597">Phosphoprotein</keyword>
<dbReference type="EMBL" id="VYQF01000002">
    <property type="protein sequence ID" value="KAA9039561.1"/>
    <property type="molecule type" value="Genomic_DNA"/>
</dbReference>
<evidence type="ECO:0000259" key="8">
    <source>
        <dbReference type="PROSITE" id="PS50109"/>
    </source>
</evidence>
<dbReference type="SUPFAM" id="SSF47384">
    <property type="entry name" value="Homodimeric domain of signal transducing histidine kinase"/>
    <property type="match status" value="1"/>
</dbReference>
<dbReference type="SMART" id="SM00388">
    <property type="entry name" value="HisKA"/>
    <property type="match status" value="1"/>
</dbReference>
<evidence type="ECO:0000256" key="3">
    <source>
        <dbReference type="ARBA" id="ARBA00022553"/>
    </source>
</evidence>
<dbReference type="CDD" id="cd00075">
    <property type="entry name" value="HATPase"/>
    <property type="match status" value="1"/>
</dbReference>
<keyword evidence="7" id="KW-1133">Transmembrane helix</keyword>
<keyword evidence="7" id="KW-0472">Membrane</keyword>
<dbReference type="PRINTS" id="PR00344">
    <property type="entry name" value="BCTRLSENSOR"/>
</dbReference>
<gene>
    <name evidence="9" type="ORF">FW778_12160</name>
</gene>
<dbReference type="GO" id="GO:0004721">
    <property type="term" value="F:phosphoprotein phosphatase activity"/>
    <property type="evidence" value="ECO:0007669"/>
    <property type="project" value="TreeGrafter"/>
</dbReference>
<dbReference type="EC" id="2.7.13.3" evidence="2"/>
<dbReference type="InterPro" id="IPR036097">
    <property type="entry name" value="HisK_dim/P_sf"/>
</dbReference>
<evidence type="ECO:0000256" key="7">
    <source>
        <dbReference type="SAM" id="Phobius"/>
    </source>
</evidence>
<comment type="catalytic activity">
    <reaction evidence="1">
        <text>ATP + protein L-histidine = ADP + protein N-phospho-L-histidine.</text>
        <dbReference type="EC" id="2.7.13.3"/>
    </reaction>
</comment>
<dbReference type="InterPro" id="IPR003594">
    <property type="entry name" value="HATPase_dom"/>
</dbReference>
<dbReference type="Pfam" id="PF00512">
    <property type="entry name" value="HisKA"/>
    <property type="match status" value="1"/>
</dbReference>
<keyword evidence="7" id="KW-0812">Transmembrane</keyword>
<dbReference type="SUPFAM" id="SSF55874">
    <property type="entry name" value="ATPase domain of HSP90 chaperone/DNA topoisomerase II/histidine kinase"/>
    <property type="match status" value="1"/>
</dbReference>
<evidence type="ECO:0000256" key="4">
    <source>
        <dbReference type="ARBA" id="ARBA00022679"/>
    </source>
</evidence>
<dbReference type="InterPro" id="IPR036890">
    <property type="entry name" value="HATPase_C_sf"/>
</dbReference>
<dbReference type="GO" id="GO:0005886">
    <property type="term" value="C:plasma membrane"/>
    <property type="evidence" value="ECO:0007669"/>
    <property type="project" value="TreeGrafter"/>
</dbReference>
<evidence type="ECO:0000256" key="2">
    <source>
        <dbReference type="ARBA" id="ARBA00012438"/>
    </source>
</evidence>
<evidence type="ECO:0000313" key="10">
    <source>
        <dbReference type="Proteomes" id="UP000326903"/>
    </source>
</evidence>
<dbReference type="SMART" id="SM00387">
    <property type="entry name" value="HATPase_c"/>
    <property type="match status" value="1"/>
</dbReference>
<dbReference type="PANTHER" id="PTHR45453">
    <property type="entry name" value="PHOSPHATE REGULON SENSOR PROTEIN PHOR"/>
    <property type="match status" value="1"/>
</dbReference>
<dbReference type="GO" id="GO:0000155">
    <property type="term" value="F:phosphorelay sensor kinase activity"/>
    <property type="evidence" value="ECO:0007669"/>
    <property type="project" value="InterPro"/>
</dbReference>
<keyword evidence="10" id="KW-1185">Reference proteome</keyword>
<dbReference type="Proteomes" id="UP000326903">
    <property type="component" value="Unassembled WGS sequence"/>
</dbReference>
<reference evidence="9 10" key="1">
    <citation type="submission" date="2019-09" db="EMBL/GenBank/DDBJ databases">
        <title>Draft genome sequence of Ginsengibacter sp. BR5-29.</title>
        <authorList>
            <person name="Im W.-T."/>
        </authorList>
    </citation>
    <scope>NUCLEOTIDE SEQUENCE [LARGE SCALE GENOMIC DNA]</scope>
    <source>
        <strain evidence="9 10">BR5-29</strain>
    </source>
</reference>
<evidence type="ECO:0000256" key="5">
    <source>
        <dbReference type="ARBA" id="ARBA00022777"/>
    </source>
</evidence>
<dbReference type="GO" id="GO:0016036">
    <property type="term" value="P:cellular response to phosphate starvation"/>
    <property type="evidence" value="ECO:0007669"/>
    <property type="project" value="TreeGrafter"/>
</dbReference>